<evidence type="ECO:0000256" key="1">
    <source>
        <dbReference type="ARBA" id="ARBA00004477"/>
    </source>
</evidence>
<dbReference type="EMBL" id="NBSK02000009">
    <property type="protein sequence ID" value="KAJ0185459.1"/>
    <property type="molecule type" value="Genomic_DNA"/>
</dbReference>
<evidence type="ECO:0000256" key="4">
    <source>
        <dbReference type="ARBA" id="ARBA00022989"/>
    </source>
</evidence>
<organism evidence="9 10">
    <name type="scientific">Lactuca sativa</name>
    <name type="common">Garden lettuce</name>
    <dbReference type="NCBI Taxonomy" id="4236"/>
    <lineage>
        <taxon>Eukaryota</taxon>
        <taxon>Viridiplantae</taxon>
        <taxon>Streptophyta</taxon>
        <taxon>Embryophyta</taxon>
        <taxon>Tracheophyta</taxon>
        <taxon>Spermatophyta</taxon>
        <taxon>Magnoliopsida</taxon>
        <taxon>eudicotyledons</taxon>
        <taxon>Gunneridae</taxon>
        <taxon>Pentapetalae</taxon>
        <taxon>asterids</taxon>
        <taxon>campanulids</taxon>
        <taxon>Asterales</taxon>
        <taxon>Asteraceae</taxon>
        <taxon>Cichorioideae</taxon>
        <taxon>Cichorieae</taxon>
        <taxon>Lactucinae</taxon>
        <taxon>Lactuca</taxon>
    </lineage>
</organism>
<protein>
    <recommendedName>
        <fullName evidence="11">Seipin</fullName>
    </recommendedName>
</protein>
<keyword evidence="6 8" id="KW-0472">Membrane</keyword>
<name>A0A9R1UE42_LACSA</name>
<keyword evidence="4 8" id="KW-1133">Transmembrane helix</keyword>
<gene>
    <name evidence="9" type="ORF">LSAT_V11C900475720</name>
</gene>
<feature type="region of interest" description="Disordered" evidence="7">
    <location>
        <begin position="339"/>
        <end position="399"/>
    </location>
</feature>
<evidence type="ECO:0000313" key="9">
    <source>
        <dbReference type="EMBL" id="KAJ0185459.1"/>
    </source>
</evidence>
<evidence type="ECO:0008006" key="11">
    <source>
        <dbReference type="Google" id="ProtNLM"/>
    </source>
</evidence>
<accession>A0A9R1UE42</accession>
<dbReference type="GO" id="GO:0034389">
    <property type="term" value="P:lipid droplet organization"/>
    <property type="evidence" value="ECO:0000318"/>
    <property type="project" value="GO_Central"/>
</dbReference>
<dbReference type="PANTHER" id="PTHR21212">
    <property type="entry name" value="BERNARDINELLI-SEIP CONGENITAL LIPODYSTROPHY 2 HOMOLOG BSCL2 PROTEIN"/>
    <property type="match status" value="1"/>
</dbReference>
<comment type="subcellular location">
    <subcellularLocation>
        <location evidence="1">Endoplasmic reticulum membrane</location>
        <topology evidence="1">Multi-pass membrane protein</topology>
    </subcellularLocation>
</comment>
<evidence type="ECO:0000256" key="8">
    <source>
        <dbReference type="SAM" id="Phobius"/>
    </source>
</evidence>
<dbReference type="AlphaFoldDB" id="A0A9R1UE42"/>
<dbReference type="Proteomes" id="UP000235145">
    <property type="component" value="Unassembled WGS sequence"/>
</dbReference>
<evidence type="ECO:0000313" key="10">
    <source>
        <dbReference type="Proteomes" id="UP000235145"/>
    </source>
</evidence>
<comment type="caution">
    <text evidence="9">The sequence shown here is derived from an EMBL/GenBank/DDBJ whole genome shotgun (WGS) entry which is preliminary data.</text>
</comment>
<keyword evidence="3" id="KW-0256">Endoplasmic reticulum</keyword>
<feature type="transmembrane region" description="Helical" evidence="8">
    <location>
        <begin position="83"/>
        <end position="109"/>
    </location>
</feature>
<dbReference type="Pfam" id="PF06775">
    <property type="entry name" value="Seipin"/>
    <property type="match status" value="1"/>
</dbReference>
<dbReference type="PANTHER" id="PTHR21212:SF5">
    <property type="entry name" value="SEIPIN-1"/>
    <property type="match status" value="1"/>
</dbReference>
<proteinExistence type="predicted"/>
<evidence type="ECO:0000256" key="2">
    <source>
        <dbReference type="ARBA" id="ARBA00022692"/>
    </source>
</evidence>
<dbReference type="CDD" id="cd23995">
    <property type="entry name" value="Seipin_BSCL2_like"/>
    <property type="match status" value="1"/>
</dbReference>
<evidence type="ECO:0000256" key="6">
    <source>
        <dbReference type="ARBA" id="ARBA00023136"/>
    </source>
</evidence>
<sequence>MEPPEQHRHHHHTNFWFIKLLSLQSDFLSDCLLSLLSPFLSIFSLASTFRRIDSTKEPIDAPSSPVQGSIILLKKALLGFLGAAYVCWVLITVMVVSVVVGVALVNLWVEEPVYIKENLYFDYTDVHPYAILDLGFDAPGKTVKNIPVGHFCNVRLTFVMPESDYNREIGNFQASTIDNTSVAAEALTMTGEVITTASRPCMLRFRSRPLRLMQTFLMGVPLLLGITHEVQTVNLQLLRYKEHYYPRTRSMRLSLIPRAGTPFLPQLYEAKVIVTSELPWKKELVRKWKWTFYVWTSLYVYLMLLVVLVCGFRSIMFPAMAMTVVSGEERLAVSDVPAEEMVGGKDGPTSETLRRWRQSRSKRKAMLLGESDATSMSVTRDEDTSVTTEEVGDSESVCH</sequence>
<dbReference type="GO" id="GO:0005789">
    <property type="term" value="C:endoplasmic reticulum membrane"/>
    <property type="evidence" value="ECO:0000318"/>
    <property type="project" value="GO_Central"/>
</dbReference>
<keyword evidence="2 8" id="KW-0812">Transmembrane</keyword>
<keyword evidence="10" id="KW-1185">Reference proteome</keyword>
<evidence type="ECO:0000256" key="7">
    <source>
        <dbReference type="SAM" id="MobiDB-lite"/>
    </source>
</evidence>
<keyword evidence="5" id="KW-0443">Lipid metabolism</keyword>
<reference evidence="9 10" key="1">
    <citation type="journal article" date="2017" name="Nat. Commun.">
        <title>Genome assembly with in vitro proximity ligation data and whole-genome triplication in lettuce.</title>
        <authorList>
            <person name="Reyes-Chin-Wo S."/>
            <person name="Wang Z."/>
            <person name="Yang X."/>
            <person name="Kozik A."/>
            <person name="Arikit S."/>
            <person name="Song C."/>
            <person name="Xia L."/>
            <person name="Froenicke L."/>
            <person name="Lavelle D.O."/>
            <person name="Truco M.J."/>
            <person name="Xia R."/>
            <person name="Zhu S."/>
            <person name="Xu C."/>
            <person name="Xu H."/>
            <person name="Xu X."/>
            <person name="Cox K."/>
            <person name="Korf I."/>
            <person name="Meyers B.C."/>
            <person name="Michelmore R.W."/>
        </authorList>
    </citation>
    <scope>NUCLEOTIDE SEQUENCE [LARGE SCALE GENOMIC DNA]</scope>
    <source>
        <strain evidence="10">cv. Salinas</strain>
        <tissue evidence="9">Seedlings</tissue>
    </source>
</reference>
<evidence type="ECO:0000256" key="5">
    <source>
        <dbReference type="ARBA" id="ARBA00023098"/>
    </source>
</evidence>
<feature type="transmembrane region" description="Helical" evidence="8">
    <location>
        <begin position="292"/>
        <end position="312"/>
    </location>
</feature>
<dbReference type="GO" id="GO:0140042">
    <property type="term" value="P:lipid droplet formation"/>
    <property type="evidence" value="ECO:0007669"/>
    <property type="project" value="UniProtKB-ARBA"/>
</dbReference>
<dbReference type="InterPro" id="IPR009617">
    <property type="entry name" value="Seipin"/>
</dbReference>
<feature type="compositionally biased region" description="Basic residues" evidence="7">
    <location>
        <begin position="355"/>
        <end position="365"/>
    </location>
</feature>
<evidence type="ECO:0000256" key="3">
    <source>
        <dbReference type="ARBA" id="ARBA00022824"/>
    </source>
</evidence>
<dbReference type="GO" id="GO:0019915">
    <property type="term" value="P:lipid storage"/>
    <property type="evidence" value="ECO:0000318"/>
    <property type="project" value="GO_Central"/>
</dbReference>
<dbReference type="GO" id="GO:0006629">
    <property type="term" value="P:lipid metabolic process"/>
    <property type="evidence" value="ECO:0007669"/>
    <property type="project" value="UniProtKB-KW"/>
</dbReference>